<dbReference type="InterPro" id="IPR008927">
    <property type="entry name" value="6-PGluconate_DH-like_C_sf"/>
</dbReference>
<dbReference type="NCBIfam" id="TIGR00745">
    <property type="entry name" value="apbA_panE"/>
    <property type="match status" value="1"/>
</dbReference>
<evidence type="ECO:0000256" key="5">
    <source>
        <dbReference type="ARBA" id="ARBA00022655"/>
    </source>
</evidence>
<dbReference type="GO" id="GO:0008677">
    <property type="term" value="F:2-dehydropantoate 2-reductase activity"/>
    <property type="evidence" value="ECO:0007669"/>
    <property type="project" value="UniProtKB-EC"/>
</dbReference>
<dbReference type="KEGG" id="palw:PSAL_014190"/>
<dbReference type="Pfam" id="PF02558">
    <property type="entry name" value="ApbA"/>
    <property type="match status" value="1"/>
</dbReference>
<keyword evidence="5 10" id="KW-0566">Pantothenate biosynthesis</keyword>
<accession>A0A418SJC0</accession>
<dbReference type="SUPFAM" id="SSF48179">
    <property type="entry name" value="6-phosphogluconate dehydrogenase C-terminal domain-like"/>
    <property type="match status" value="1"/>
</dbReference>
<dbReference type="Gene3D" id="3.40.50.720">
    <property type="entry name" value="NAD(P)-binding Rossmann-like Domain"/>
    <property type="match status" value="1"/>
</dbReference>
<dbReference type="PANTHER" id="PTHR21708">
    <property type="entry name" value="PROBABLE 2-DEHYDROPANTOATE 2-REDUCTASE"/>
    <property type="match status" value="1"/>
</dbReference>
<dbReference type="GO" id="GO:0005737">
    <property type="term" value="C:cytoplasm"/>
    <property type="evidence" value="ECO:0007669"/>
    <property type="project" value="TreeGrafter"/>
</dbReference>
<dbReference type="InterPro" id="IPR003710">
    <property type="entry name" value="ApbA"/>
</dbReference>
<feature type="domain" description="Ketopantoate reductase N-terminal" evidence="11">
    <location>
        <begin position="16"/>
        <end position="193"/>
    </location>
</feature>
<comment type="similarity">
    <text evidence="2 10">Belongs to the ketopantoate reductase family.</text>
</comment>
<dbReference type="PANTHER" id="PTHR21708:SF45">
    <property type="entry name" value="2-DEHYDROPANTOATE 2-REDUCTASE"/>
    <property type="match status" value="1"/>
</dbReference>
<dbReference type="GO" id="GO:0015940">
    <property type="term" value="P:pantothenate biosynthetic process"/>
    <property type="evidence" value="ECO:0007669"/>
    <property type="project" value="UniProtKB-UniPathway"/>
</dbReference>
<dbReference type="RefSeq" id="WP_119838364.1">
    <property type="nucleotide sequence ID" value="NZ_CP060436.1"/>
</dbReference>
<gene>
    <name evidence="13" type="ORF">PSAL_014190</name>
</gene>
<keyword evidence="14" id="KW-1185">Reference proteome</keyword>
<feature type="domain" description="Ketopantoate reductase C-terminal" evidence="12">
    <location>
        <begin position="221"/>
        <end position="340"/>
    </location>
</feature>
<evidence type="ECO:0000256" key="8">
    <source>
        <dbReference type="ARBA" id="ARBA00032024"/>
    </source>
</evidence>
<dbReference type="InterPro" id="IPR013752">
    <property type="entry name" value="KPA_reductase"/>
</dbReference>
<dbReference type="AlphaFoldDB" id="A0A418SJC0"/>
<organism evidence="13 14">
    <name type="scientific">Pseudooceanicola algae</name>
    <dbReference type="NCBI Taxonomy" id="1537215"/>
    <lineage>
        <taxon>Bacteria</taxon>
        <taxon>Pseudomonadati</taxon>
        <taxon>Pseudomonadota</taxon>
        <taxon>Alphaproteobacteria</taxon>
        <taxon>Rhodobacterales</taxon>
        <taxon>Paracoccaceae</taxon>
        <taxon>Pseudooceanicola</taxon>
    </lineage>
</organism>
<dbReference type="OrthoDB" id="9796561at2"/>
<dbReference type="Pfam" id="PF08546">
    <property type="entry name" value="ApbA_C"/>
    <property type="match status" value="1"/>
</dbReference>
<evidence type="ECO:0000259" key="12">
    <source>
        <dbReference type="Pfam" id="PF08546"/>
    </source>
</evidence>
<sequence>MSQTVLPPLPEGPLSITILGAGAIGGAVAASLAEALLEKGPASGLASVSVVARGAHLAAIQSGGLRQITPARPEARALTVRAVEDPADLPPQDLVITALKGHQLPAMAGKIRGLLKPHTRVGSIVNGVPWWYPISDGAGGTRGAEEVDPGGVLWREVGAERAIGVIAFLSAFVAEPGLITVNNDGYYDIGRLPGQDRADVARLATIWENAGLKVQETQPYQNAIWTKLMGNAGMNSTCALAQATITEALADPALFRLALGIMTEVHQTGLAEGAVFPYGPEQRAKVARDTLNIRPSTLQDLEAGRPMEIDPIFAAAIAVARSHGIDCPNLELVTALLRSIDRNRFGNA</sequence>
<dbReference type="InterPro" id="IPR051402">
    <property type="entry name" value="KPR-Related"/>
</dbReference>
<evidence type="ECO:0000256" key="9">
    <source>
        <dbReference type="ARBA" id="ARBA00048793"/>
    </source>
</evidence>
<dbReference type="InterPro" id="IPR013328">
    <property type="entry name" value="6PGD_dom2"/>
</dbReference>
<evidence type="ECO:0000256" key="2">
    <source>
        <dbReference type="ARBA" id="ARBA00007870"/>
    </source>
</evidence>
<evidence type="ECO:0000256" key="10">
    <source>
        <dbReference type="RuleBase" id="RU362068"/>
    </source>
</evidence>
<evidence type="ECO:0000259" key="11">
    <source>
        <dbReference type="Pfam" id="PF02558"/>
    </source>
</evidence>
<dbReference type="EMBL" id="CP060436">
    <property type="protein sequence ID" value="QPM90184.1"/>
    <property type="molecule type" value="Genomic_DNA"/>
</dbReference>
<keyword evidence="6 10" id="KW-0521">NADP</keyword>
<dbReference type="InterPro" id="IPR036291">
    <property type="entry name" value="NAD(P)-bd_dom_sf"/>
</dbReference>
<dbReference type="InterPro" id="IPR013332">
    <property type="entry name" value="KPR_N"/>
</dbReference>
<protein>
    <recommendedName>
        <fullName evidence="4 10">2-dehydropantoate 2-reductase</fullName>
        <ecNumber evidence="3 10">1.1.1.169</ecNumber>
    </recommendedName>
    <alternativeName>
        <fullName evidence="8 10">Ketopantoate reductase</fullName>
    </alternativeName>
</protein>
<keyword evidence="7 10" id="KW-0560">Oxidoreductase</keyword>
<reference evidence="13 14" key="1">
    <citation type="submission" date="2020-08" db="EMBL/GenBank/DDBJ databases">
        <title>Genome sequence of Rhodobacteraceae bacterium Lw-13e.</title>
        <authorList>
            <person name="Poehlein A."/>
            <person name="Wolter L."/>
            <person name="Daniel R."/>
            <person name="Brinkhoff T."/>
        </authorList>
    </citation>
    <scope>NUCLEOTIDE SEQUENCE [LARGE SCALE GENOMIC DNA]</scope>
    <source>
        <strain evidence="13 14">Lw-13e</strain>
    </source>
</reference>
<evidence type="ECO:0000256" key="3">
    <source>
        <dbReference type="ARBA" id="ARBA00013014"/>
    </source>
</evidence>
<comment type="function">
    <text evidence="10">Catalyzes the NADPH-dependent reduction of ketopantoate into pantoic acid.</text>
</comment>
<comment type="catalytic activity">
    <reaction evidence="9 10">
        <text>(R)-pantoate + NADP(+) = 2-dehydropantoate + NADPH + H(+)</text>
        <dbReference type="Rhea" id="RHEA:16233"/>
        <dbReference type="ChEBI" id="CHEBI:11561"/>
        <dbReference type="ChEBI" id="CHEBI:15378"/>
        <dbReference type="ChEBI" id="CHEBI:15980"/>
        <dbReference type="ChEBI" id="CHEBI:57783"/>
        <dbReference type="ChEBI" id="CHEBI:58349"/>
        <dbReference type="EC" id="1.1.1.169"/>
    </reaction>
</comment>
<dbReference type="FunFam" id="1.10.1040.10:FF:000017">
    <property type="entry name" value="2-dehydropantoate 2-reductase"/>
    <property type="match status" value="1"/>
</dbReference>
<dbReference type="SUPFAM" id="SSF51735">
    <property type="entry name" value="NAD(P)-binding Rossmann-fold domains"/>
    <property type="match status" value="1"/>
</dbReference>
<evidence type="ECO:0000256" key="7">
    <source>
        <dbReference type="ARBA" id="ARBA00023002"/>
    </source>
</evidence>
<dbReference type="NCBIfam" id="NF005089">
    <property type="entry name" value="PRK06522.1-4"/>
    <property type="match status" value="1"/>
</dbReference>
<dbReference type="Proteomes" id="UP000283786">
    <property type="component" value="Chromosome"/>
</dbReference>
<dbReference type="EC" id="1.1.1.169" evidence="3 10"/>
<dbReference type="Gene3D" id="1.10.1040.10">
    <property type="entry name" value="N-(1-d-carboxylethyl)-l-norvaline Dehydrogenase, domain 2"/>
    <property type="match status" value="1"/>
</dbReference>
<name>A0A418SJC0_9RHOB</name>
<dbReference type="UniPathway" id="UPA00028">
    <property type="reaction ID" value="UER00004"/>
</dbReference>
<comment type="pathway">
    <text evidence="1 10">Cofactor biosynthesis; (R)-pantothenate biosynthesis; (R)-pantoate from 3-methyl-2-oxobutanoate: step 2/2.</text>
</comment>
<evidence type="ECO:0000313" key="13">
    <source>
        <dbReference type="EMBL" id="QPM90184.1"/>
    </source>
</evidence>
<evidence type="ECO:0000256" key="4">
    <source>
        <dbReference type="ARBA" id="ARBA00019465"/>
    </source>
</evidence>
<proteinExistence type="inferred from homology"/>
<evidence type="ECO:0000313" key="14">
    <source>
        <dbReference type="Proteomes" id="UP000283786"/>
    </source>
</evidence>
<evidence type="ECO:0000256" key="1">
    <source>
        <dbReference type="ARBA" id="ARBA00004994"/>
    </source>
</evidence>
<evidence type="ECO:0000256" key="6">
    <source>
        <dbReference type="ARBA" id="ARBA00022857"/>
    </source>
</evidence>